<evidence type="ECO:0000313" key="3">
    <source>
        <dbReference type="Proteomes" id="UP000681341"/>
    </source>
</evidence>
<comment type="caution">
    <text evidence="2">The sequence shown here is derived from an EMBL/GenBank/DDBJ whole genome shotgun (WGS) entry which is preliminary data.</text>
</comment>
<keyword evidence="1" id="KW-0472">Membrane</keyword>
<evidence type="ECO:0000256" key="1">
    <source>
        <dbReference type="SAM" id="Phobius"/>
    </source>
</evidence>
<keyword evidence="1" id="KW-1133">Transmembrane helix</keyword>
<accession>A0ABS3TYI2</accession>
<organism evidence="2 3">
    <name type="scientific">Glycomyces niveus</name>
    <dbReference type="NCBI Taxonomy" id="2820287"/>
    <lineage>
        <taxon>Bacteria</taxon>
        <taxon>Bacillati</taxon>
        <taxon>Actinomycetota</taxon>
        <taxon>Actinomycetes</taxon>
        <taxon>Glycomycetales</taxon>
        <taxon>Glycomycetaceae</taxon>
        <taxon>Glycomyces</taxon>
    </lineage>
</organism>
<gene>
    <name evidence="2" type="ORF">J5V16_01975</name>
</gene>
<dbReference type="Proteomes" id="UP000681341">
    <property type="component" value="Unassembled WGS sequence"/>
</dbReference>
<feature type="transmembrane region" description="Helical" evidence="1">
    <location>
        <begin position="32"/>
        <end position="51"/>
    </location>
</feature>
<protein>
    <submittedName>
        <fullName evidence="2">Uncharacterized protein</fullName>
    </submittedName>
</protein>
<evidence type="ECO:0000313" key="2">
    <source>
        <dbReference type="EMBL" id="MBO3731569.1"/>
    </source>
</evidence>
<proteinExistence type="predicted"/>
<feature type="transmembrane region" description="Helical" evidence="1">
    <location>
        <begin position="97"/>
        <end position="116"/>
    </location>
</feature>
<reference evidence="2 3" key="1">
    <citation type="submission" date="2021-03" db="EMBL/GenBank/DDBJ databases">
        <title>Glycomyces sp. nov., a novel actinomycete isolated from soil.</title>
        <authorList>
            <person name="Yang X."/>
            <person name="Xu X."/>
        </authorList>
    </citation>
    <scope>NUCLEOTIDE SEQUENCE [LARGE SCALE GENOMIC DNA]</scope>
    <source>
        <strain evidence="2 3">NEAU-S30</strain>
    </source>
</reference>
<keyword evidence="3" id="KW-1185">Reference proteome</keyword>
<keyword evidence="1" id="KW-0812">Transmembrane</keyword>
<dbReference type="RefSeq" id="WP_208494262.1">
    <property type="nucleotide sequence ID" value="NZ_JAGFNP010000001.1"/>
</dbReference>
<feature type="transmembrane region" description="Helical" evidence="1">
    <location>
        <begin position="57"/>
        <end position="76"/>
    </location>
</feature>
<sequence>MESRLTPEEAQAALAAVDQSRSDIADRLITPWWYHPVLGVLVGGLITIATIGVDFPTLIGVLAVYAVGIYLLMSAYRRKTGVWMNGFSGGPSARRSAFLLLATTLVITIAGSVFSIGLEIRWTALLTGLAVAVTMTIWGRHYDDLLRAELRETA</sequence>
<name>A0ABS3TYI2_9ACTN</name>
<feature type="transmembrane region" description="Helical" evidence="1">
    <location>
        <begin position="122"/>
        <end position="139"/>
    </location>
</feature>
<dbReference type="EMBL" id="JAGFNP010000001">
    <property type="protein sequence ID" value="MBO3731569.1"/>
    <property type="molecule type" value="Genomic_DNA"/>
</dbReference>